<keyword evidence="4 6" id="KW-1133">Transmembrane helix</keyword>
<feature type="transmembrane region" description="Helical" evidence="6">
    <location>
        <begin position="256"/>
        <end position="275"/>
    </location>
</feature>
<organism evidence="8 9">
    <name type="scientific">Solimonas aquatica</name>
    <dbReference type="NCBI Taxonomy" id="489703"/>
    <lineage>
        <taxon>Bacteria</taxon>
        <taxon>Pseudomonadati</taxon>
        <taxon>Pseudomonadota</taxon>
        <taxon>Gammaproteobacteria</taxon>
        <taxon>Nevskiales</taxon>
        <taxon>Nevskiaceae</taxon>
        <taxon>Solimonas</taxon>
    </lineage>
</organism>
<keyword evidence="5 6" id="KW-0472">Membrane</keyword>
<dbReference type="EMBL" id="FOFS01000009">
    <property type="protein sequence ID" value="SEQ65161.1"/>
    <property type="molecule type" value="Genomic_DNA"/>
</dbReference>
<feature type="transmembrane region" description="Helical" evidence="6">
    <location>
        <begin position="160"/>
        <end position="180"/>
    </location>
</feature>
<gene>
    <name evidence="8" type="ORF">SAMN04488038_1096</name>
</gene>
<feature type="transmembrane region" description="Helical" evidence="6">
    <location>
        <begin position="12"/>
        <end position="37"/>
    </location>
</feature>
<dbReference type="InterPro" id="IPR050638">
    <property type="entry name" value="AA-Vitamin_Transporters"/>
</dbReference>
<keyword evidence="3 6" id="KW-0812">Transmembrane</keyword>
<evidence type="ECO:0000313" key="9">
    <source>
        <dbReference type="Proteomes" id="UP000199233"/>
    </source>
</evidence>
<dbReference type="PANTHER" id="PTHR32322:SF2">
    <property type="entry name" value="EAMA DOMAIN-CONTAINING PROTEIN"/>
    <property type="match status" value="1"/>
</dbReference>
<protein>
    <submittedName>
        <fullName evidence="8">Permease of the drug/metabolite transporter (DMT) superfamily</fullName>
    </submittedName>
</protein>
<evidence type="ECO:0000256" key="2">
    <source>
        <dbReference type="ARBA" id="ARBA00007362"/>
    </source>
</evidence>
<dbReference type="RefSeq" id="WP_093286292.1">
    <property type="nucleotide sequence ID" value="NZ_FOFS01000009.1"/>
</dbReference>
<feature type="domain" description="EamA" evidence="7">
    <location>
        <begin position="162"/>
        <end position="295"/>
    </location>
</feature>
<name>A0A1H9HS54_9GAMM</name>
<reference evidence="8 9" key="1">
    <citation type="submission" date="2016-10" db="EMBL/GenBank/DDBJ databases">
        <authorList>
            <person name="de Groot N.N."/>
        </authorList>
    </citation>
    <scope>NUCLEOTIDE SEQUENCE [LARGE SCALE GENOMIC DNA]</scope>
    <source>
        <strain evidence="8 9">DSM 25927</strain>
    </source>
</reference>
<accession>A0A1H9HS54</accession>
<feature type="transmembrane region" description="Helical" evidence="6">
    <location>
        <begin position="109"/>
        <end position="126"/>
    </location>
</feature>
<dbReference type="SUPFAM" id="SSF103481">
    <property type="entry name" value="Multidrug resistance efflux transporter EmrE"/>
    <property type="match status" value="2"/>
</dbReference>
<dbReference type="InterPro" id="IPR037185">
    <property type="entry name" value="EmrE-like"/>
</dbReference>
<comment type="similarity">
    <text evidence="2">Belongs to the EamA transporter family.</text>
</comment>
<dbReference type="Pfam" id="PF00892">
    <property type="entry name" value="EamA"/>
    <property type="match status" value="2"/>
</dbReference>
<keyword evidence="9" id="KW-1185">Reference proteome</keyword>
<dbReference type="InterPro" id="IPR000620">
    <property type="entry name" value="EamA_dom"/>
</dbReference>
<dbReference type="AlphaFoldDB" id="A0A1H9HS54"/>
<feature type="transmembrane region" description="Helical" evidence="6">
    <location>
        <begin position="138"/>
        <end position="154"/>
    </location>
</feature>
<evidence type="ECO:0000256" key="4">
    <source>
        <dbReference type="ARBA" id="ARBA00022989"/>
    </source>
</evidence>
<dbReference type="PANTHER" id="PTHR32322">
    <property type="entry name" value="INNER MEMBRANE TRANSPORTER"/>
    <property type="match status" value="1"/>
</dbReference>
<dbReference type="STRING" id="489703.SAMN04488038_1096"/>
<feature type="transmembrane region" description="Helical" evidence="6">
    <location>
        <begin position="281"/>
        <end position="298"/>
    </location>
</feature>
<evidence type="ECO:0000256" key="6">
    <source>
        <dbReference type="SAM" id="Phobius"/>
    </source>
</evidence>
<dbReference type="OrthoDB" id="9813617at2"/>
<evidence type="ECO:0000313" key="8">
    <source>
        <dbReference type="EMBL" id="SEQ65161.1"/>
    </source>
</evidence>
<evidence type="ECO:0000256" key="3">
    <source>
        <dbReference type="ARBA" id="ARBA00022692"/>
    </source>
</evidence>
<feature type="transmembrane region" description="Helical" evidence="6">
    <location>
        <begin position="77"/>
        <end position="97"/>
    </location>
</feature>
<feature type="transmembrane region" description="Helical" evidence="6">
    <location>
        <begin position="224"/>
        <end position="249"/>
    </location>
</feature>
<sequence>MKSPASPHRQLYLQGLALAGIGAVLFSGKAVVAKLLYREGIDAYTLIALRMLLSLPVFALMAALHWHRAPALQRADLWRIPLLGLLGYYLSSTLDFLGLERISVGLERLILFLTPSFVILLGVLRYGRRVEARQWQSLLIAYAGIVLVFWHDARFGGPDIVFGASLVLAATLSYAVYLLFSAELLSRVGTLLLTSLAMCASSIAALLQYAALRPFASLFTQSAAVWKLSLLNAMACTVLPVFFTMMAVARIGPDRASQASMIGPVSTLALGWWLLGESASLLQLAGAALVMAGMYRLTRRR</sequence>
<evidence type="ECO:0000259" key="7">
    <source>
        <dbReference type="Pfam" id="PF00892"/>
    </source>
</evidence>
<feature type="transmembrane region" description="Helical" evidence="6">
    <location>
        <begin position="43"/>
        <end position="65"/>
    </location>
</feature>
<comment type="subcellular location">
    <subcellularLocation>
        <location evidence="1">Membrane</location>
        <topology evidence="1">Multi-pass membrane protein</topology>
    </subcellularLocation>
</comment>
<evidence type="ECO:0000256" key="1">
    <source>
        <dbReference type="ARBA" id="ARBA00004141"/>
    </source>
</evidence>
<feature type="transmembrane region" description="Helical" evidence="6">
    <location>
        <begin position="192"/>
        <end position="212"/>
    </location>
</feature>
<proteinExistence type="inferred from homology"/>
<evidence type="ECO:0000256" key="5">
    <source>
        <dbReference type="ARBA" id="ARBA00023136"/>
    </source>
</evidence>
<dbReference type="Proteomes" id="UP000199233">
    <property type="component" value="Unassembled WGS sequence"/>
</dbReference>
<feature type="domain" description="EamA" evidence="7">
    <location>
        <begin position="15"/>
        <end position="149"/>
    </location>
</feature>
<dbReference type="GO" id="GO:0016020">
    <property type="term" value="C:membrane"/>
    <property type="evidence" value="ECO:0007669"/>
    <property type="project" value="UniProtKB-SubCell"/>
</dbReference>